<proteinExistence type="predicted"/>
<dbReference type="OrthoDB" id="1434354at2759"/>
<dbReference type="AlphaFoldDB" id="A0A4U5LNG2"/>
<dbReference type="PANTHER" id="PTHR47159">
    <property type="entry name" value="PROTEIN CBG07705-RELATED"/>
    <property type="match status" value="1"/>
</dbReference>
<dbReference type="Pfam" id="PF00650">
    <property type="entry name" value="CRAL_TRIO"/>
    <property type="match status" value="1"/>
</dbReference>
<dbReference type="PROSITE" id="PS50191">
    <property type="entry name" value="CRAL_TRIO"/>
    <property type="match status" value="1"/>
</dbReference>
<dbReference type="SUPFAM" id="SSF101576">
    <property type="entry name" value="Supernatant protein factor (SPF), C-terminal domain"/>
    <property type="match status" value="1"/>
</dbReference>
<name>A0A4U5LNG2_STECR</name>
<dbReference type="InterPro" id="IPR036865">
    <property type="entry name" value="CRAL-TRIO_dom_sf"/>
</dbReference>
<gene>
    <name evidence="2" type="ORF">L596_030694</name>
</gene>
<dbReference type="EMBL" id="AZBU02000015">
    <property type="protein sequence ID" value="TKR57427.1"/>
    <property type="molecule type" value="Genomic_DNA"/>
</dbReference>
<dbReference type="CDD" id="cd00170">
    <property type="entry name" value="SEC14"/>
    <property type="match status" value="1"/>
</dbReference>
<sequence>MSAAPNLSDHDREMVEKLREAVKDELTPYYDTDFNLLRWLKGHDYNFDIIVPKLKNHLTFRKSHWTLDLIANKPRNHPIHHHWKAGLTGLAGKTENVLVNIEQTGNNDYFGMLQSYSITEILKARVHDLESMLKAVMEHEKKTGVQTSVMYIMDLNGLKYDKHLMGLLTGPLAAISAFMSEHYVELVHSFVIVAAPSFISAIWTVARPLLPEKTKNKVKIFGSNWREAVRELAVAESLPAYWNIPGQEEVFHANVLRAVPFDPTKFYKGKIDDKAGLLSVSAGKTGSFKIHGEEGHRLSWTFTADGHFGYGVYFSEDASEADRKKMKTVYPFFTKIPGPTVVPLQDSIICPHTGTYMFWYTNEHAWIHTLKVHHIIRVESL</sequence>
<dbReference type="Proteomes" id="UP000298663">
    <property type="component" value="Unassembled WGS sequence"/>
</dbReference>
<evidence type="ECO:0000313" key="3">
    <source>
        <dbReference type="Proteomes" id="UP000298663"/>
    </source>
</evidence>
<comment type="caution">
    <text evidence="2">The sequence shown here is derived from an EMBL/GenBank/DDBJ whole genome shotgun (WGS) entry which is preliminary data.</text>
</comment>
<evidence type="ECO:0000259" key="1">
    <source>
        <dbReference type="PROSITE" id="PS50191"/>
    </source>
</evidence>
<dbReference type="Gene3D" id="3.40.525.10">
    <property type="entry name" value="CRAL-TRIO lipid binding domain"/>
    <property type="match status" value="1"/>
</dbReference>
<dbReference type="InterPro" id="IPR036598">
    <property type="entry name" value="GOLD_dom_sf"/>
</dbReference>
<keyword evidence="3" id="KW-1185">Reference proteome</keyword>
<reference evidence="2 3" key="2">
    <citation type="journal article" date="2019" name="G3 (Bethesda)">
        <title>Hybrid Assembly of the Genome of the Entomopathogenic Nematode Steinernema carpocapsae Identifies the X-Chromosome.</title>
        <authorList>
            <person name="Serra L."/>
            <person name="Macchietto M."/>
            <person name="Macias-Munoz A."/>
            <person name="McGill C.J."/>
            <person name="Rodriguez I.M."/>
            <person name="Rodriguez B."/>
            <person name="Murad R."/>
            <person name="Mortazavi A."/>
        </authorList>
    </citation>
    <scope>NUCLEOTIDE SEQUENCE [LARGE SCALE GENOMIC DNA]</scope>
    <source>
        <strain evidence="2 3">ALL</strain>
    </source>
</reference>
<feature type="domain" description="CRAL-TRIO" evidence="1">
    <location>
        <begin position="75"/>
        <end position="250"/>
    </location>
</feature>
<dbReference type="Pfam" id="PF25883">
    <property type="entry name" value="F28H7_8_C"/>
    <property type="match status" value="1"/>
</dbReference>
<dbReference type="PANTHER" id="PTHR47159:SF3">
    <property type="entry name" value="CRAL-TRIO DOMAIN-CONTAINING PROTEIN"/>
    <property type="match status" value="1"/>
</dbReference>
<accession>A0A4U5LNG2</accession>
<dbReference type="InterPro" id="IPR058960">
    <property type="entry name" value="Ctg-1-like_C"/>
</dbReference>
<dbReference type="InterPro" id="IPR053302">
    <property type="entry name" value="CRAL-TRIO_domain"/>
</dbReference>
<dbReference type="InterPro" id="IPR036273">
    <property type="entry name" value="CRAL/TRIO_N_dom_sf"/>
</dbReference>
<reference evidence="2 3" key="1">
    <citation type="journal article" date="2015" name="Genome Biol.">
        <title>Comparative genomics of Steinernema reveals deeply conserved gene regulatory networks.</title>
        <authorList>
            <person name="Dillman A.R."/>
            <person name="Macchietto M."/>
            <person name="Porter C.F."/>
            <person name="Rogers A."/>
            <person name="Williams B."/>
            <person name="Antoshechkin I."/>
            <person name="Lee M.M."/>
            <person name="Goodwin Z."/>
            <person name="Lu X."/>
            <person name="Lewis E.E."/>
            <person name="Goodrich-Blair H."/>
            <person name="Stock S.P."/>
            <person name="Adams B.J."/>
            <person name="Sternberg P.W."/>
            <person name="Mortazavi A."/>
        </authorList>
    </citation>
    <scope>NUCLEOTIDE SEQUENCE [LARGE SCALE GENOMIC DNA]</scope>
    <source>
        <strain evidence="2 3">ALL</strain>
    </source>
</reference>
<dbReference type="SUPFAM" id="SSF52087">
    <property type="entry name" value="CRAL/TRIO domain"/>
    <property type="match status" value="1"/>
</dbReference>
<dbReference type="SUPFAM" id="SSF46938">
    <property type="entry name" value="CRAL/TRIO N-terminal domain"/>
    <property type="match status" value="1"/>
</dbReference>
<protein>
    <recommendedName>
        <fullName evidence="1">CRAL-TRIO domain-containing protein</fullName>
    </recommendedName>
</protein>
<dbReference type="STRING" id="34508.A0A4U5LNG2"/>
<organism evidence="2 3">
    <name type="scientific">Steinernema carpocapsae</name>
    <name type="common">Entomopathogenic nematode</name>
    <dbReference type="NCBI Taxonomy" id="34508"/>
    <lineage>
        <taxon>Eukaryota</taxon>
        <taxon>Metazoa</taxon>
        <taxon>Ecdysozoa</taxon>
        <taxon>Nematoda</taxon>
        <taxon>Chromadorea</taxon>
        <taxon>Rhabditida</taxon>
        <taxon>Tylenchina</taxon>
        <taxon>Panagrolaimomorpha</taxon>
        <taxon>Strongyloidoidea</taxon>
        <taxon>Steinernematidae</taxon>
        <taxon>Steinernema</taxon>
    </lineage>
</organism>
<evidence type="ECO:0000313" key="2">
    <source>
        <dbReference type="EMBL" id="TKR57427.1"/>
    </source>
</evidence>
<dbReference type="InterPro" id="IPR001251">
    <property type="entry name" value="CRAL-TRIO_dom"/>
</dbReference>
<dbReference type="Gene3D" id="2.60.120.680">
    <property type="entry name" value="GOLD domain"/>
    <property type="match status" value="1"/>
</dbReference>
<dbReference type="SMART" id="SM00516">
    <property type="entry name" value="SEC14"/>
    <property type="match status" value="1"/>
</dbReference>